<evidence type="ECO:0000259" key="4">
    <source>
        <dbReference type="PROSITE" id="PS50995"/>
    </source>
</evidence>
<keyword evidence="2" id="KW-0238">DNA-binding</keyword>
<dbReference type="Pfam" id="PF01047">
    <property type="entry name" value="MarR"/>
    <property type="match status" value="1"/>
</dbReference>
<dbReference type="PANTHER" id="PTHR33164">
    <property type="entry name" value="TRANSCRIPTIONAL REGULATOR, MARR FAMILY"/>
    <property type="match status" value="1"/>
</dbReference>
<dbReference type="SMART" id="SM00347">
    <property type="entry name" value="HTH_MARR"/>
    <property type="match status" value="1"/>
</dbReference>
<evidence type="ECO:0000256" key="1">
    <source>
        <dbReference type="ARBA" id="ARBA00023015"/>
    </source>
</evidence>
<proteinExistence type="predicted"/>
<dbReference type="Gene3D" id="1.10.10.10">
    <property type="entry name" value="Winged helix-like DNA-binding domain superfamily/Winged helix DNA-binding domain"/>
    <property type="match status" value="1"/>
</dbReference>
<dbReference type="InterPro" id="IPR036390">
    <property type="entry name" value="WH_DNA-bd_sf"/>
</dbReference>
<feature type="domain" description="HTH marR-type" evidence="4">
    <location>
        <begin position="1"/>
        <end position="99"/>
    </location>
</feature>
<accession>A0ABT9Y0M2</accession>
<dbReference type="InterPro" id="IPR036388">
    <property type="entry name" value="WH-like_DNA-bd_sf"/>
</dbReference>
<dbReference type="InterPro" id="IPR039422">
    <property type="entry name" value="MarR/SlyA-like"/>
</dbReference>
<keyword evidence="6" id="KW-1185">Reference proteome</keyword>
<comment type="caution">
    <text evidence="5">The sequence shown here is derived from an EMBL/GenBank/DDBJ whole genome shotgun (WGS) entry which is preliminary data.</text>
</comment>
<dbReference type="InterPro" id="IPR000835">
    <property type="entry name" value="HTH_MarR-typ"/>
</dbReference>
<evidence type="ECO:0000313" key="6">
    <source>
        <dbReference type="Proteomes" id="UP001224122"/>
    </source>
</evidence>
<dbReference type="PROSITE" id="PS50995">
    <property type="entry name" value="HTH_MARR_2"/>
    <property type="match status" value="1"/>
</dbReference>
<keyword evidence="1" id="KW-0805">Transcription regulation</keyword>
<evidence type="ECO:0000256" key="3">
    <source>
        <dbReference type="ARBA" id="ARBA00023163"/>
    </source>
</evidence>
<keyword evidence="3" id="KW-0804">Transcription</keyword>
<sequence length="105" mass="12110">MLEVLYHKGMQTVQQICNRILLASGSMTYVIDKLEQKGLLKRNFCPEDRRVIHITITESGKKIMDKIFPQHRKVIEKLFDGIDQEEKQQIISVLKRVGQKASSGI</sequence>
<protein>
    <submittedName>
        <fullName evidence="5">MarR family 2-MHQ and catechol resistance regulon transcriptional repressor</fullName>
    </submittedName>
</protein>
<dbReference type="PRINTS" id="PR00598">
    <property type="entry name" value="HTHMARR"/>
</dbReference>
<dbReference type="Proteomes" id="UP001224122">
    <property type="component" value="Unassembled WGS sequence"/>
</dbReference>
<evidence type="ECO:0000256" key="2">
    <source>
        <dbReference type="ARBA" id="ARBA00023125"/>
    </source>
</evidence>
<dbReference type="PANTHER" id="PTHR33164:SF56">
    <property type="entry name" value="HTH-TYPE TRANSCRIPTIONAL REGULATOR MHQR"/>
    <property type="match status" value="1"/>
</dbReference>
<gene>
    <name evidence="5" type="ORF">J2S10_004587</name>
</gene>
<organism evidence="5 6">
    <name type="scientific">Neobacillus ginsengisoli</name>
    <dbReference type="NCBI Taxonomy" id="904295"/>
    <lineage>
        <taxon>Bacteria</taxon>
        <taxon>Bacillati</taxon>
        <taxon>Bacillota</taxon>
        <taxon>Bacilli</taxon>
        <taxon>Bacillales</taxon>
        <taxon>Bacillaceae</taxon>
        <taxon>Neobacillus</taxon>
    </lineage>
</organism>
<dbReference type="InterPro" id="IPR023187">
    <property type="entry name" value="Tscrpt_reg_MarR-type_CS"/>
</dbReference>
<dbReference type="PROSITE" id="PS01117">
    <property type="entry name" value="HTH_MARR_1"/>
    <property type="match status" value="1"/>
</dbReference>
<evidence type="ECO:0000313" key="5">
    <source>
        <dbReference type="EMBL" id="MDQ0201381.1"/>
    </source>
</evidence>
<dbReference type="SUPFAM" id="SSF46785">
    <property type="entry name" value="Winged helix' DNA-binding domain"/>
    <property type="match status" value="1"/>
</dbReference>
<dbReference type="EMBL" id="JAUSTW010000009">
    <property type="protein sequence ID" value="MDQ0201381.1"/>
    <property type="molecule type" value="Genomic_DNA"/>
</dbReference>
<name>A0ABT9Y0M2_9BACI</name>
<reference evidence="5 6" key="1">
    <citation type="submission" date="2023-07" db="EMBL/GenBank/DDBJ databases">
        <title>Genomic Encyclopedia of Type Strains, Phase IV (KMG-IV): sequencing the most valuable type-strain genomes for metagenomic binning, comparative biology and taxonomic classification.</title>
        <authorList>
            <person name="Goeker M."/>
        </authorList>
    </citation>
    <scope>NUCLEOTIDE SEQUENCE [LARGE SCALE GENOMIC DNA]</scope>
    <source>
        <strain evidence="5 6">DSM 27594</strain>
    </source>
</reference>